<organism evidence="18 19">
    <name type="scientific">Subtercola boreus</name>
    <dbReference type="NCBI Taxonomy" id="120213"/>
    <lineage>
        <taxon>Bacteria</taxon>
        <taxon>Bacillati</taxon>
        <taxon>Actinomycetota</taxon>
        <taxon>Actinomycetes</taxon>
        <taxon>Micrococcales</taxon>
        <taxon>Microbacteriaceae</taxon>
        <taxon>Subtercola</taxon>
    </lineage>
</organism>
<keyword evidence="12 16" id="KW-0472">Membrane</keyword>
<dbReference type="RefSeq" id="WP_116281921.1">
    <property type="nucleotide sequence ID" value="NZ_NBXA01000007.1"/>
</dbReference>
<name>A0A3E0VZJ6_9MICO</name>
<dbReference type="InterPro" id="IPR050445">
    <property type="entry name" value="Bact_polysacc_biosynth/exp"/>
</dbReference>
<evidence type="ECO:0000256" key="11">
    <source>
        <dbReference type="ARBA" id="ARBA00022989"/>
    </source>
</evidence>
<evidence type="ECO:0000256" key="2">
    <source>
        <dbReference type="ARBA" id="ARBA00006683"/>
    </source>
</evidence>
<dbReference type="CDD" id="cd05387">
    <property type="entry name" value="BY-kinase"/>
    <property type="match status" value="1"/>
</dbReference>
<evidence type="ECO:0000313" key="18">
    <source>
        <dbReference type="EMBL" id="RFA15160.1"/>
    </source>
</evidence>
<dbReference type="OrthoDB" id="9812433at2"/>
<dbReference type="Pfam" id="PF02706">
    <property type="entry name" value="Wzz"/>
    <property type="match status" value="1"/>
</dbReference>
<gene>
    <name evidence="18" type="ORF">B7R21_03765</name>
</gene>
<feature type="compositionally biased region" description="Basic and acidic residues" evidence="15">
    <location>
        <begin position="462"/>
        <end position="476"/>
    </location>
</feature>
<feature type="transmembrane region" description="Helical" evidence="16">
    <location>
        <begin position="14"/>
        <end position="34"/>
    </location>
</feature>
<evidence type="ECO:0000256" key="13">
    <source>
        <dbReference type="ARBA" id="ARBA00023137"/>
    </source>
</evidence>
<dbReference type="EMBL" id="NBXA01000007">
    <property type="protein sequence ID" value="RFA15160.1"/>
    <property type="molecule type" value="Genomic_DNA"/>
</dbReference>
<comment type="similarity">
    <text evidence="2">Belongs to the CpsC/CapA family.</text>
</comment>
<dbReference type="GO" id="GO:0005886">
    <property type="term" value="C:plasma membrane"/>
    <property type="evidence" value="ECO:0007669"/>
    <property type="project" value="UniProtKB-SubCell"/>
</dbReference>
<reference evidence="18 19" key="1">
    <citation type="submission" date="2017-04" db="EMBL/GenBank/DDBJ databases">
        <title>Comparative genome analysis of Subtercola boreus.</title>
        <authorList>
            <person name="Cho Y.-J."/>
            <person name="Cho A."/>
            <person name="Kim O.-S."/>
            <person name="Lee J.-I."/>
        </authorList>
    </citation>
    <scope>NUCLEOTIDE SEQUENCE [LARGE SCALE GENOMIC DNA]</scope>
    <source>
        <strain evidence="18 19">P27444</strain>
    </source>
</reference>
<dbReference type="PANTHER" id="PTHR32309:SF13">
    <property type="entry name" value="FERRIC ENTEROBACTIN TRANSPORT PROTEIN FEPE"/>
    <property type="match status" value="1"/>
</dbReference>
<proteinExistence type="inferred from homology"/>
<feature type="region of interest" description="Disordered" evidence="15">
    <location>
        <begin position="456"/>
        <end position="476"/>
    </location>
</feature>
<evidence type="ECO:0000256" key="9">
    <source>
        <dbReference type="ARBA" id="ARBA00022777"/>
    </source>
</evidence>
<keyword evidence="13" id="KW-0829">Tyrosine-protein kinase</keyword>
<dbReference type="GO" id="GO:0005524">
    <property type="term" value="F:ATP binding"/>
    <property type="evidence" value="ECO:0007669"/>
    <property type="project" value="UniProtKB-KW"/>
</dbReference>
<dbReference type="Proteomes" id="UP000256709">
    <property type="component" value="Unassembled WGS sequence"/>
</dbReference>
<evidence type="ECO:0000256" key="4">
    <source>
        <dbReference type="ARBA" id="ARBA00011903"/>
    </source>
</evidence>
<keyword evidence="8" id="KW-0547">Nucleotide-binding</keyword>
<evidence type="ECO:0000256" key="16">
    <source>
        <dbReference type="SAM" id="Phobius"/>
    </source>
</evidence>
<dbReference type="Gene3D" id="3.40.50.300">
    <property type="entry name" value="P-loop containing nucleotide triphosphate hydrolases"/>
    <property type="match status" value="1"/>
</dbReference>
<dbReference type="GO" id="GO:0042802">
    <property type="term" value="F:identical protein binding"/>
    <property type="evidence" value="ECO:0007669"/>
    <property type="project" value="UniProtKB-ARBA"/>
</dbReference>
<comment type="similarity">
    <text evidence="3">Belongs to the CpsD/CapB family.</text>
</comment>
<keyword evidence="9" id="KW-0418">Kinase</keyword>
<dbReference type="InterPro" id="IPR027417">
    <property type="entry name" value="P-loop_NTPase"/>
</dbReference>
<dbReference type="AlphaFoldDB" id="A0A3E0VZJ6"/>
<evidence type="ECO:0000313" key="19">
    <source>
        <dbReference type="Proteomes" id="UP000256709"/>
    </source>
</evidence>
<dbReference type="InterPro" id="IPR033756">
    <property type="entry name" value="YlxH/NBP35"/>
</dbReference>
<keyword evidence="7 16" id="KW-0812">Transmembrane</keyword>
<dbReference type="InterPro" id="IPR005702">
    <property type="entry name" value="Wzc-like_C"/>
</dbReference>
<evidence type="ECO:0000256" key="15">
    <source>
        <dbReference type="SAM" id="MobiDB-lite"/>
    </source>
</evidence>
<comment type="caution">
    <text evidence="18">The sequence shown here is derived from an EMBL/GenBank/DDBJ whole genome shotgun (WGS) entry which is preliminary data.</text>
</comment>
<evidence type="ECO:0000256" key="5">
    <source>
        <dbReference type="ARBA" id="ARBA00022475"/>
    </source>
</evidence>
<dbReference type="SUPFAM" id="SSF52540">
    <property type="entry name" value="P-loop containing nucleoside triphosphate hydrolases"/>
    <property type="match status" value="1"/>
</dbReference>
<protein>
    <recommendedName>
        <fullName evidence="4">non-specific protein-tyrosine kinase</fullName>
        <ecNumber evidence="4">2.7.10.2</ecNumber>
    </recommendedName>
</protein>
<evidence type="ECO:0000256" key="12">
    <source>
        <dbReference type="ARBA" id="ARBA00023136"/>
    </source>
</evidence>
<dbReference type="EC" id="2.7.10.2" evidence="4"/>
<sequence>MDIHDYLRILRKSWVLILALILLGIAAGSLVSILTTPSFQATTKVFISVQSGGTVSDLTQGSNFTQNQVKSYTDVVVTPAVLQPVIDELKLNTTAAELAKHVSATTSPDTVVVDIGVTDPSPEAAAAIANQVATSFEETVGALVPGGTGSASPVKITVLQDALVPLAPVTPNTALNIELGALVGLVVALVAAVLRQTLDTRVRNEHDVEQVAEAPILGGIIYDASTAEHPLVVHDDPRSPRAESFRTLRTNLQFLVTPESRRSFVITSSIPGEGKSTSTANLAIVTATAGSRVVLIDADLRKPRVAQYLGLEGGAGLTDVLVGRAELDEVLQPWGANGLFVLPAGRVPPNPSELLSSPAMIQLIETLEERFDFVLFDSPPLLPVTDAAILAKHTAGALLVVGASKVHRGQVRGSVAALKNVGSGVAGVIITMLPTRGPDSYGYGRYGYGYEYGYDDNTPTPKEARQARKSKLREAT</sequence>
<keyword evidence="10" id="KW-0067">ATP-binding</keyword>
<evidence type="ECO:0000256" key="14">
    <source>
        <dbReference type="ARBA" id="ARBA00051245"/>
    </source>
</evidence>
<accession>A0A3E0VZJ6</accession>
<evidence type="ECO:0000256" key="8">
    <source>
        <dbReference type="ARBA" id="ARBA00022741"/>
    </source>
</evidence>
<comment type="subcellular location">
    <subcellularLocation>
        <location evidence="1">Cell membrane</location>
        <topology evidence="1">Multi-pass membrane protein</topology>
    </subcellularLocation>
</comment>
<keyword evidence="5" id="KW-1003">Cell membrane</keyword>
<dbReference type="PANTHER" id="PTHR32309">
    <property type="entry name" value="TYROSINE-PROTEIN KINASE"/>
    <property type="match status" value="1"/>
</dbReference>
<dbReference type="InterPro" id="IPR003856">
    <property type="entry name" value="LPS_length_determ_N"/>
</dbReference>
<feature type="domain" description="Polysaccharide chain length determinant N-terminal" evidence="17">
    <location>
        <begin position="1"/>
        <end position="89"/>
    </location>
</feature>
<keyword evidence="11 16" id="KW-1133">Transmembrane helix</keyword>
<evidence type="ECO:0000259" key="17">
    <source>
        <dbReference type="Pfam" id="PF02706"/>
    </source>
</evidence>
<comment type="catalytic activity">
    <reaction evidence="14">
        <text>L-tyrosyl-[protein] + ATP = O-phospho-L-tyrosyl-[protein] + ADP + H(+)</text>
        <dbReference type="Rhea" id="RHEA:10596"/>
        <dbReference type="Rhea" id="RHEA-COMP:10136"/>
        <dbReference type="Rhea" id="RHEA-COMP:20101"/>
        <dbReference type="ChEBI" id="CHEBI:15378"/>
        <dbReference type="ChEBI" id="CHEBI:30616"/>
        <dbReference type="ChEBI" id="CHEBI:46858"/>
        <dbReference type="ChEBI" id="CHEBI:61978"/>
        <dbReference type="ChEBI" id="CHEBI:456216"/>
        <dbReference type="EC" id="2.7.10.2"/>
    </reaction>
</comment>
<dbReference type="Pfam" id="PF10609">
    <property type="entry name" value="ParA"/>
    <property type="match status" value="1"/>
</dbReference>
<evidence type="ECO:0000256" key="10">
    <source>
        <dbReference type="ARBA" id="ARBA00022840"/>
    </source>
</evidence>
<evidence type="ECO:0000256" key="6">
    <source>
        <dbReference type="ARBA" id="ARBA00022679"/>
    </source>
</evidence>
<dbReference type="FunFam" id="3.40.50.300:FF:000527">
    <property type="entry name" value="Tyrosine-protein kinase etk"/>
    <property type="match status" value="1"/>
</dbReference>
<dbReference type="GO" id="GO:0004715">
    <property type="term" value="F:non-membrane spanning protein tyrosine kinase activity"/>
    <property type="evidence" value="ECO:0007669"/>
    <property type="project" value="UniProtKB-EC"/>
</dbReference>
<evidence type="ECO:0000256" key="1">
    <source>
        <dbReference type="ARBA" id="ARBA00004651"/>
    </source>
</evidence>
<dbReference type="NCBIfam" id="TIGR01007">
    <property type="entry name" value="eps_fam"/>
    <property type="match status" value="1"/>
</dbReference>
<evidence type="ECO:0000256" key="7">
    <source>
        <dbReference type="ARBA" id="ARBA00022692"/>
    </source>
</evidence>
<keyword evidence="6" id="KW-0808">Transferase</keyword>
<evidence type="ECO:0000256" key="3">
    <source>
        <dbReference type="ARBA" id="ARBA00007316"/>
    </source>
</evidence>